<dbReference type="InterPro" id="IPR039426">
    <property type="entry name" value="TonB-dep_rcpt-like"/>
</dbReference>
<dbReference type="FunFam" id="2.170.130.10:FF:000001">
    <property type="entry name" value="Catecholate siderophore TonB-dependent receptor"/>
    <property type="match status" value="1"/>
</dbReference>
<keyword evidence="12 19" id="KW-0675">Receptor</keyword>
<gene>
    <name evidence="19" type="ORF">HWQ56_06120</name>
</gene>
<dbReference type="GO" id="GO:0009279">
    <property type="term" value="C:cell outer membrane"/>
    <property type="evidence" value="ECO:0007669"/>
    <property type="project" value="UniProtKB-SubCell"/>
</dbReference>
<dbReference type="AlphaFoldDB" id="A0A7D5GZ40"/>
<accession>A0A7D5GZ40</accession>
<dbReference type="InterPro" id="IPR000531">
    <property type="entry name" value="Beta-barrel_TonB"/>
</dbReference>
<feature type="domain" description="TonB-dependent receptor plug" evidence="18">
    <location>
        <begin position="67"/>
        <end position="167"/>
    </location>
</feature>
<evidence type="ECO:0000259" key="17">
    <source>
        <dbReference type="Pfam" id="PF00593"/>
    </source>
</evidence>
<proteinExistence type="inferred from homology"/>
<dbReference type="Gene3D" id="2.170.130.10">
    <property type="entry name" value="TonB-dependent receptor, plug domain"/>
    <property type="match status" value="1"/>
</dbReference>
<comment type="similarity">
    <text evidence="2 14 16">Belongs to the TonB-dependent receptor family.</text>
</comment>
<dbReference type="NCBIfam" id="TIGR01783">
    <property type="entry name" value="TonB-siderophor"/>
    <property type="match status" value="1"/>
</dbReference>
<dbReference type="GO" id="GO:0015344">
    <property type="term" value="F:siderophore uptake transmembrane transporter activity"/>
    <property type="evidence" value="ECO:0007669"/>
    <property type="project" value="TreeGrafter"/>
</dbReference>
<dbReference type="InterPro" id="IPR010917">
    <property type="entry name" value="TonB_rcpt_CS"/>
</dbReference>
<protein>
    <submittedName>
        <fullName evidence="19">TonB-dependent siderophore receptor</fullName>
    </submittedName>
</protein>
<evidence type="ECO:0000256" key="9">
    <source>
        <dbReference type="ARBA" id="ARBA00023065"/>
    </source>
</evidence>
<dbReference type="PANTHER" id="PTHR32552:SF83">
    <property type="entry name" value="BLR3904 PROTEIN"/>
    <property type="match status" value="1"/>
</dbReference>
<dbReference type="PROSITE" id="PS01156">
    <property type="entry name" value="TONB_DEPENDENT_REC_2"/>
    <property type="match status" value="1"/>
</dbReference>
<dbReference type="InterPro" id="IPR010105">
    <property type="entry name" value="TonB_sidphr_rcpt"/>
</dbReference>
<evidence type="ECO:0000259" key="18">
    <source>
        <dbReference type="Pfam" id="PF07715"/>
    </source>
</evidence>
<feature type="domain" description="TonB-dependent receptor-like beta-barrel" evidence="17">
    <location>
        <begin position="242"/>
        <end position="721"/>
    </location>
</feature>
<evidence type="ECO:0000256" key="3">
    <source>
        <dbReference type="ARBA" id="ARBA00022448"/>
    </source>
</evidence>
<comment type="subcellular location">
    <subcellularLocation>
        <location evidence="1 14">Cell outer membrane</location>
        <topology evidence="1 14">Multi-pass membrane protein</topology>
    </subcellularLocation>
</comment>
<keyword evidence="13 14" id="KW-0998">Cell outer membrane</keyword>
<dbReference type="Gene3D" id="2.40.170.20">
    <property type="entry name" value="TonB-dependent receptor, beta-barrel domain"/>
    <property type="match status" value="1"/>
</dbReference>
<keyword evidence="9" id="KW-0406">Ion transport</keyword>
<keyword evidence="7" id="KW-0732">Signal</keyword>
<dbReference type="PROSITE" id="PS52016">
    <property type="entry name" value="TONB_DEPENDENT_REC_3"/>
    <property type="match status" value="1"/>
</dbReference>
<keyword evidence="4 14" id="KW-1134">Transmembrane beta strand</keyword>
<dbReference type="RefSeq" id="WP_176570032.1">
    <property type="nucleotide sequence ID" value="NZ_CP056030.1"/>
</dbReference>
<dbReference type="SUPFAM" id="SSF56935">
    <property type="entry name" value="Porins"/>
    <property type="match status" value="1"/>
</dbReference>
<keyword evidence="3 14" id="KW-0813">Transport</keyword>
<evidence type="ECO:0000313" key="19">
    <source>
        <dbReference type="EMBL" id="QKZ03385.1"/>
    </source>
</evidence>
<dbReference type="CDD" id="cd01347">
    <property type="entry name" value="ligand_gated_channel"/>
    <property type="match status" value="1"/>
</dbReference>
<evidence type="ECO:0000256" key="6">
    <source>
        <dbReference type="ARBA" id="ARBA00022692"/>
    </source>
</evidence>
<keyword evidence="10 16" id="KW-0798">TonB box</keyword>
<evidence type="ECO:0000256" key="14">
    <source>
        <dbReference type="PROSITE-ProRule" id="PRU01360"/>
    </source>
</evidence>
<sequence>MSRQSAHPPRLEFTLGMAVATLSSMTYAADQVPNTLQLGSTVIDATQDNAAPYQTEKLSSSKFTEALRDTPQSISVVPQRVLQEQNAQDLKDVLRNVPGITFNSGEGGGGVGDSINIRGFSADGNIYRDGVRDPAKYTHAELFNTEQVEVLKGSSGSGWGVGAIGGAVNLVTKSPELKNSDTLDVGVGTANYKRSTLDINHTLDGLGDGAAFRVNVVGYKGGENGRDWVQRERNGFAPSLSLGLGTDTRFTIAYEYLHDNGNTDYGIPTVDGQYGGSPHRLGSWSSYWGWRNLDKENNESHRLNLRFAHDFNDNVTFDNQLTYFHLDHDYFVTTPGGTYYGANSPAPGVQVNKGVYRRNINTPLRNQTNATWSDQSNLTWRFDTFGIGHTLVTGIEYSKQTLQSDTGKLTAADAAQMGNLTSASNDWSKYPYSADSYISSEIGAEQTDAAFYALDTLKFDEQWELHLAARQDHYDSRITSSYSRSSQTAAWVDNGTSSASEKLTSVHTALVYKPVEEGSIYLSYANARQPSSLTAVAQTGTSTGDSTQRGKTIELGTKWDVLNENLSLTAALYETKRNLTYTDDDTGATLNVGGEQRVRGLELGVVGNITDKWSVYAGYAYQNSKTLKAATDGSEDGIGIANTPKHTISLWNTWKLPGDNTFSYGVRYVDTVDIYTGTGTGADSVTSAQYKTTVPDYVVHDLAFTHAINKDIDVRLNVTNLFDKRYFTQYNSRGYGLPGDGRGATVTAEYRF</sequence>
<evidence type="ECO:0000256" key="12">
    <source>
        <dbReference type="ARBA" id="ARBA00023170"/>
    </source>
</evidence>
<dbReference type="InterPro" id="IPR036942">
    <property type="entry name" value="Beta-barrel_TonB_sf"/>
</dbReference>
<dbReference type="Pfam" id="PF07715">
    <property type="entry name" value="Plug"/>
    <property type="match status" value="1"/>
</dbReference>
<evidence type="ECO:0000256" key="10">
    <source>
        <dbReference type="ARBA" id="ARBA00023077"/>
    </source>
</evidence>
<dbReference type="KEGG" id="pez:HWQ56_06120"/>
<dbReference type="EMBL" id="CP056030">
    <property type="protein sequence ID" value="QKZ03385.1"/>
    <property type="molecule type" value="Genomic_DNA"/>
</dbReference>
<dbReference type="Proteomes" id="UP000509568">
    <property type="component" value="Chromosome"/>
</dbReference>
<keyword evidence="20" id="KW-1185">Reference proteome</keyword>
<keyword evidence="6 14" id="KW-0812">Transmembrane</keyword>
<keyword evidence="11 14" id="KW-0472">Membrane</keyword>
<evidence type="ECO:0000256" key="8">
    <source>
        <dbReference type="ARBA" id="ARBA00023004"/>
    </source>
</evidence>
<organism evidence="19 20">
    <name type="scientific">Pseudomonas eucalypticola</name>
    <dbReference type="NCBI Taxonomy" id="2599595"/>
    <lineage>
        <taxon>Bacteria</taxon>
        <taxon>Pseudomonadati</taxon>
        <taxon>Pseudomonadota</taxon>
        <taxon>Gammaproteobacteria</taxon>
        <taxon>Pseudomonadales</taxon>
        <taxon>Pseudomonadaceae</taxon>
        <taxon>Pseudomonas</taxon>
    </lineage>
</organism>
<evidence type="ECO:0000313" key="20">
    <source>
        <dbReference type="Proteomes" id="UP000509568"/>
    </source>
</evidence>
<evidence type="ECO:0000256" key="15">
    <source>
        <dbReference type="PROSITE-ProRule" id="PRU10144"/>
    </source>
</evidence>
<feature type="short sequence motif" description="TonB C-terminal box" evidence="15">
    <location>
        <begin position="735"/>
        <end position="752"/>
    </location>
</feature>
<evidence type="ECO:0000256" key="11">
    <source>
        <dbReference type="ARBA" id="ARBA00023136"/>
    </source>
</evidence>
<keyword evidence="5" id="KW-0410">Iron transport</keyword>
<dbReference type="GO" id="GO:0038023">
    <property type="term" value="F:signaling receptor activity"/>
    <property type="evidence" value="ECO:0007669"/>
    <property type="project" value="InterPro"/>
</dbReference>
<evidence type="ECO:0000256" key="16">
    <source>
        <dbReference type="RuleBase" id="RU003357"/>
    </source>
</evidence>
<evidence type="ECO:0000256" key="13">
    <source>
        <dbReference type="ARBA" id="ARBA00023237"/>
    </source>
</evidence>
<reference evidence="19 20" key="1">
    <citation type="submission" date="2020-06" db="EMBL/GenBank/DDBJ databases">
        <title>Pseudomonas eucalypticola sp. nov., an endophyte of Eucalyptus dunnii leaves with biocontrol ability of eucalyptus leaf blight.</title>
        <authorList>
            <person name="Liu Y."/>
            <person name="Song Z."/>
            <person name="Zeng H."/>
            <person name="Lu M."/>
            <person name="Wang X."/>
            <person name="Lian X."/>
            <person name="Zhang Q."/>
        </authorList>
    </citation>
    <scope>NUCLEOTIDE SEQUENCE [LARGE SCALE GENOMIC DNA]</scope>
    <source>
        <strain evidence="19 20">NP-1</strain>
    </source>
</reference>
<evidence type="ECO:0000256" key="2">
    <source>
        <dbReference type="ARBA" id="ARBA00009810"/>
    </source>
</evidence>
<dbReference type="GO" id="GO:0015891">
    <property type="term" value="P:siderophore transport"/>
    <property type="evidence" value="ECO:0007669"/>
    <property type="project" value="InterPro"/>
</dbReference>
<evidence type="ECO:0000256" key="4">
    <source>
        <dbReference type="ARBA" id="ARBA00022452"/>
    </source>
</evidence>
<evidence type="ECO:0000256" key="5">
    <source>
        <dbReference type="ARBA" id="ARBA00022496"/>
    </source>
</evidence>
<dbReference type="InterPro" id="IPR012910">
    <property type="entry name" value="Plug_dom"/>
</dbReference>
<dbReference type="Pfam" id="PF00593">
    <property type="entry name" value="TonB_dep_Rec_b-barrel"/>
    <property type="match status" value="1"/>
</dbReference>
<name>A0A7D5GZ40_9PSED</name>
<keyword evidence="8" id="KW-0408">Iron</keyword>
<dbReference type="InterPro" id="IPR037066">
    <property type="entry name" value="Plug_dom_sf"/>
</dbReference>
<dbReference type="PANTHER" id="PTHR32552">
    <property type="entry name" value="FERRICHROME IRON RECEPTOR-RELATED"/>
    <property type="match status" value="1"/>
</dbReference>
<evidence type="ECO:0000256" key="1">
    <source>
        <dbReference type="ARBA" id="ARBA00004571"/>
    </source>
</evidence>
<evidence type="ECO:0000256" key="7">
    <source>
        <dbReference type="ARBA" id="ARBA00022729"/>
    </source>
</evidence>